<accession>A0AAI9NXC1</accession>
<dbReference type="InterPro" id="IPR014229">
    <property type="entry name" value="Spore_YtfJ"/>
</dbReference>
<organism evidence="1 2">
    <name type="scientific">Coprococcus eutactus</name>
    <dbReference type="NCBI Taxonomy" id="33043"/>
    <lineage>
        <taxon>Bacteria</taxon>
        <taxon>Bacillati</taxon>
        <taxon>Bacillota</taxon>
        <taxon>Clostridia</taxon>
        <taxon>Lachnospirales</taxon>
        <taxon>Lachnospiraceae</taxon>
        <taxon>Coprococcus</taxon>
    </lineage>
</organism>
<dbReference type="Proteomes" id="UP000660047">
    <property type="component" value="Unassembled WGS sequence"/>
</dbReference>
<name>A0AAI9NXC1_9FIRM</name>
<evidence type="ECO:0000313" key="1">
    <source>
        <dbReference type="EMBL" id="GFO93019.1"/>
    </source>
</evidence>
<dbReference type="AlphaFoldDB" id="A0AAI9NXC1"/>
<dbReference type="PIRSF" id="PIRSF021377">
    <property type="entry name" value="YtfJ"/>
    <property type="match status" value="1"/>
</dbReference>
<protein>
    <recommendedName>
        <fullName evidence="3">Sporulation protein</fullName>
    </recommendedName>
</protein>
<dbReference type="RefSeq" id="WP_015534871.1">
    <property type="nucleotide sequence ID" value="NZ_BLYL01000001.1"/>
</dbReference>
<proteinExistence type="predicted"/>
<sequence length="138" mass="14480">MANMNIEGTLGSMFKGMDGFISSKSVVGEPVYVGDTIIIPLVDVNFGMAAGAFNKQDGNKAAGGIGAKMSPSAVLVVSGGNTRLVNLKNQDAVTKIIDMAPEVVDKIVGLFKKDKTEEEKNVDKAINDVAQSEESVTE</sequence>
<evidence type="ECO:0000313" key="2">
    <source>
        <dbReference type="Proteomes" id="UP000660047"/>
    </source>
</evidence>
<dbReference type="PANTHER" id="PTHR39162:SF1">
    <property type="entry name" value="SPORULATION PROTEIN YTFJ"/>
    <property type="match status" value="1"/>
</dbReference>
<dbReference type="Pfam" id="PF09579">
    <property type="entry name" value="Spore_YtfJ"/>
    <property type="match status" value="1"/>
</dbReference>
<gene>
    <name evidence="1" type="ORF">COEU31_00650</name>
</gene>
<dbReference type="PANTHER" id="PTHR39162">
    <property type="entry name" value="GLL3345 PROTEIN"/>
    <property type="match status" value="1"/>
</dbReference>
<comment type="caution">
    <text evidence="1">The sequence shown here is derived from an EMBL/GenBank/DDBJ whole genome shotgun (WGS) entry which is preliminary data.</text>
</comment>
<evidence type="ECO:0008006" key="3">
    <source>
        <dbReference type="Google" id="ProtNLM"/>
    </source>
</evidence>
<reference evidence="1" key="1">
    <citation type="submission" date="2020-06" db="EMBL/GenBank/DDBJ databases">
        <title>Characterization of fructooligosaccharide metabolism and fructooligosaccharide-degrading enzymes in human commensal butyrate producers.</title>
        <authorList>
            <person name="Tanno H."/>
            <person name="Fujii T."/>
            <person name="Hirano K."/>
            <person name="Maeno S."/>
            <person name="Tonozuka T."/>
            <person name="Sakamoto M."/>
            <person name="Ohkuma M."/>
            <person name="Tochio T."/>
            <person name="Endo A."/>
        </authorList>
    </citation>
    <scope>NUCLEOTIDE SEQUENCE</scope>
    <source>
        <strain evidence="1">JCM 31265</strain>
    </source>
</reference>
<dbReference type="EMBL" id="BLYL01000001">
    <property type="protein sequence ID" value="GFO93019.1"/>
    <property type="molecule type" value="Genomic_DNA"/>
</dbReference>